<evidence type="ECO:0000256" key="4">
    <source>
        <dbReference type="ARBA" id="ARBA00022679"/>
    </source>
</evidence>
<evidence type="ECO:0000256" key="10">
    <source>
        <dbReference type="ARBA" id="ARBA00033765"/>
    </source>
</evidence>
<dbReference type="PROSITE" id="PS51918">
    <property type="entry name" value="RADICAL_SAM"/>
    <property type="match status" value="1"/>
</dbReference>
<dbReference type="InterPro" id="IPR002792">
    <property type="entry name" value="TRAM_dom"/>
</dbReference>
<evidence type="ECO:0000256" key="8">
    <source>
        <dbReference type="ARBA" id="ARBA00023004"/>
    </source>
</evidence>
<dbReference type="PANTHER" id="PTHR43020">
    <property type="entry name" value="CDK5 REGULATORY SUBUNIT-ASSOCIATED PROTEIN 1"/>
    <property type="match status" value="1"/>
</dbReference>
<gene>
    <name evidence="14" type="primary">miaB</name>
    <name evidence="18" type="ORF">FHS88_000976</name>
</gene>
<dbReference type="InterPro" id="IPR006463">
    <property type="entry name" value="MiaB_methiolase"/>
</dbReference>
<comment type="similarity">
    <text evidence="14">Belongs to the methylthiotransferase family. MiaB subfamily.</text>
</comment>
<comment type="catalytic activity">
    <reaction evidence="12">
        <text>2-thio-N(6)-dimethylallyladenosine(37) in tRNA + S-adenosyl-L-methionine = 2-methylsulfanyl-N(6)-dimethylallyladenosine(37) in tRNA + S-adenosyl-L-homocysteine + H(+)</text>
        <dbReference type="Rhea" id="RHEA:37063"/>
        <dbReference type="Rhea" id="RHEA-COMP:10376"/>
        <dbReference type="Rhea" id="RHEA-COMP:10377"/>
        <dbReference type="ChEBI" id="CHEBI:15378"/>
        <dbReference type="ChEBI" id="CHEBI:57856"/>
        <dbReference type="ChEBI" id="CHEBI:59789"/>
        <dbReference type="ChEBI" id="CHEBI:74416"/>
        <dbReference type="ChEBI" id="CHEBI:74417"/>
    </reaction>
    <physiologicalReaction direction="left-to-right" evidence="12">
        <dbReference type="Rhea" id="RHEA:37064"/>
    </physiologicalReaction>
</comment>
<dbReference type="EC" id="2.8.4.3" evidence="10 14"/>
<keyword evidence="2 14" id="KW-0004">4Fe-4S</keyword>
<comment type="subcellular location">
    <subcellularLocation>
        <location evidence="14">Cytoplasm</location>
    </subcellularLocation>
</comment>
<keyword evidence="9 14" id="KW-0411">Iron-sulfur</keyword>
<keyword evidence="7 14" id="KW-0479">Metal-binding</keyword>
<evidence type="ECO:0000256" key="5">
    <source>
        <dbReference type="ARBA" id="ARBA00022691"/>
    </source>
</evidence>
<feature type="binding site" evidence="14">
    <location>
        <position position="170"/>
    </location>
    <ligand>
        <name>[4Fe-4S] cluster</name>
        <dbReference type="ChEBI" id="CHEBI:49883"/>
        <label>2</label>
        <note>4Fe-4S-S-AdoMet</note>
    </ligand>
</feature>
<dbReference type="SFLD" id="SFLDF00273">
    <property type="entry name" value="(dimethylallyl)adenosine_tRNA"/>
    <property type="match status" value="1"/>
</dbReference>
<accession>A0A840XPU3</accession>
<dbReference type="PROSITE" id="PS01278">
    <property type="entry name" value="MTTASE_RADICAL"/>
    <property type="match status" value="1"/>
</dbReference>
<evidence type="ECO:0000256" key="12">
    <source>
        <dbReference type="ARBA" id="ARBA00052380"/>
    </source>
</evidence>
<proteinExistence type="inferred from homology"/>
<evidence type="ECO:0000259" key="15">
    <source>
        <dbReference type="PROSITE" id="PS50926"/>
    </source>
</evidence>
<comment type="catalytic activity">
    <reaction evidence="13">
        <text>N(6)-dimethylallyladenosine(37) in tRNA + (sulfur carrier)-SH + AH2 + 2 S-adenosyl-L-methionine = 2-methylsulfanyl-N(6)-dimethylallyladenosine(37) in tRNA + (sulfur carrier)-H + 5'-deoxyadenosine + L-methionine + A + S-adenosyl-L-homocysteine + 2 H(+)</text>
        <dbReference type="Rhea" id="RHEA:37067"/>
        <dbReference type="Rhea" id="RHEA-COMP:10375"/>
        <dbReference type="Rhea" id="RHEA-COMP:10376"/>
        <dbReference type="Rhea" id="RHEA-COMP:14737"/>
        <dbReference type="Rhea" id="RHEA-COMP:14739"/>
        <dbReference type="ChEBI" id="CHEBI:13193"/>
        <dbReference type="ChEBI" id="CHEBI:15378"/>
        <dbReference type="ChEBI" id="CHEBI:17319"/>
        <dbReference type="ChEBI" id="CHEBI:17499"/>
        <dbReference type="ChEBI" id="CHEBI:29917"/>
        <dbReference type="ChEBI" id="CHEBI:57844"/>
        <dbReference type="ChEBI" id="CHEBI:57856"/>
        <dbReference type="ChEBI" id="CHEBI:59789"/>
        <dbReference type="ChEBI" id="CHEBI:64428"/>
        <dbReference type="ChEBI" id="CHEBI:74415"/>
        <dbReference type="ChEBI" id="CHEBI:74417"/>
        <dbReference type="EC" id="2.8.4.3"/>
    </reaction>
    <physiologicalReaction direction="left-to-right" evidence="13">
        <dbReference type="Rhea" id="RHEA:37068"/>
    </physiologicalReaction>
</comment>
<dbReference type="CDD" id="cd01335">
    <property type="entry name" value="Radical_SAM"/>
    <property type="match status" value="1"/>
</dbReference>
<evidence type="ECO:0000313" key="18">
    <source>
        <dbReference type="EMBL" id="MBB5688860.1"/>
    </source>
</evidence>
<evidence type="ECO:0000313" key="19">
    <source>
        <dbReference type="Proteomes" id="UP000562254"/>
    </source>
</evidence>
<dbReference type="SFLD" id="SFLDS00029">
    <property type="entry name" value="Radical_SAM"/>
    <property type="match status" value="1"/>
</dbReference>
<evidence type="ECO:0000256" key="6">
    <source>
        <dbReference type="ARBA" id="ARBA00022694"/>
    </source>
</evidence>
<dbReference type="Pfam" id="PF00919">
    <property type="entry name" value="UPF0004"/>
    <property type="match status" value="1"/>
</dbReference>
<dbReference type="EMBL" id="JACIJE010000002">
    <property type="protein sequence ID" value="MBB5688860.1"/>
    <property type="molecule type" value="Genomic_DNA"/>
</dbReference>
<dbReference type="SMART" id="SM00729">
    <property type="entry name" value="Elp3"/>
    <property type="match status" value="1"/>
</dbReference>
<dbReference type="SFLD" id="SFLDG01082">
    <property type="entry name" value="B12-binding_domain_containing"/>
    <property type="match status" value="1"/>
</dbReference>
<keyword evidence="19" id="KW-1185">Reference proteome</keyword>
<protein>
    <recommendedName>
        <fullName evidence="10 14">tRNA-2-methylthio-N(6)-dimethylallyladenosine synthase</fullName>
        <ecNumber evidence="10 14">2.8.4.3</ecNumber>
    </recommendedName>
    <alternativeName>
        <fullName evidence="14">(Dimethylallyl)adenosine tRNA methylthiotransferase MiaB</fullName>
    </alternativeName>
    <alternativeName>
        <fullName evidence="14">tRNA-i(6)A37 methylthiotransferase</fullName>
    </alternativeName>
</protein>
<dbReference type="PANTHER" id="PTHR43020:SF2">
    <property type="entry name" value="MITOCHONDRIAL TRNA METHYLTHIOTRANSFERASE CDK5RAP1"/>
    <property type="match status" value="1"/>
</dbReference>
<dbReference type="InterPro" id="IPR005839">
    <property type="entry name" value="Methylthiotransferase"/>
</dbReference>
<dbReference type="Gene3D" id="3.40.50.12160">
    <property type="entry name" value="Methylthiotransferase, N-terminal domain"/>
    <property type="match status" value="1"/>
</dbReference>
<feature type="binding site" evidence="14">
    <location>
        <position position="20"/>
    </location>
    <ligand>
        <name>[4Fe-4S] cluster</name>
        <dbReference type="ChEBI" id="CHEBI:49883"/>
        <label>1</label>
    </ligand>
</feature>
<dbReference type="PROSITE" id="PS50926">
    <property type="entry name" value="TRAM"/>
    <property type="match status" value="1"/>
</dbReference>
<dbReference type="InterPro" id="IPR020612">
    <property type="entry name" value="Methylthiotransferase_CS"/>
</dbReference>
<dbReference type="InterPro" id="IPR007197">
    <property type="entry name" value="rSAM"/>
</dbReference>
<evidence type="ECO:0000256" key="2">
    <source>
        <dbReference type="ARBA" id="ARBA00022485"/>
    </source>
</evidence>
<evidence type="ECO:0000259" key="16">
    <source>
        <dbReference type="PROSITE" id="PS51449"/>
    </source>
</evidence>
<dbReference type="FunFam" id="3.80.30.20:FF:000001">
    <property type="entry name" value="tRNA-2-methylthio-N(6)-dimethylallyladenosine synthase 2"/>
    <property type="match status" value="1"/>
</dbReference>
<evidence type="ECO:0000256" key="11">
    <source>
        <dbReference type="ARBA" id="ARBA00050926"/>
    </source>
</evidence>
<feature type="binding site" evidence="14">
    <location>
        <position position="166"/>
    </location>
    <ligand>
        <name>[4Fe-4S] cluster</name>
        <dbReference type="ChEBI" id="CHEBI:49883"/>
        <label>2</label>
        <note>4Fe-4S-S-AdoMet</note>
    </ligand>
</feature>
<dbReference type="InterPro" id="IPR023404">
    <property type="entry name" value="rSAM_horseshoe"/>
</dbReference>
<dbReference type="InterPro" id="IPR013848">
    <property type="entry name" value="Methylthiotransferase_N"/>
</dbReference>
<dbReference type="HAMAP" id="MF_01864">
    <property type="entry name" value="tRNA_metthiotr_MiaB"/>
    <property type="match status" value="1"/>
</dbReference>
<dbReference type="NCBIfam" id="TIGR01574">
    <property type="entry name" value="miaB-methiolase"/>
    <property type="match status" value="1"/>
</dbReference>
<keyword evidence="5 14" id="KW-0949">S-adenosyl-L-methionine</keyword>
<dbReference type="Pfam" id="PF01938">
    <property type="entry name" value="TRAM"/>
    <property type="match status" value="1"/>
</dbReference>
<dbReference type="Gene3D" id="3.80.30.20">
    <property type="entry name" value="tm_1862 like domain"/>
    <property type="match status" value="1"/>
</dbReference>
<evidence type="ECO:0000259" key="17">
    <source>
        <dbReference type="PROSITE" id="PS51918"/>
    </source>
</evidence>
<evidence type="ECO:0000256" key="13">
    <source>
        <dbReference type="ARBA" id="ARBA00052587"/>
    </source>
</evidence>
<evidence type="ECO:0000256" key="3">
    <source>
        <dbReference type="ARBA" id="ARBA00022490"/>
    </source>
</evidence>
<evidence type="ECO:0000256" key="14">
    <source>
        <dbReference type="HAMAP-Rule" id="MF_01864"/>
    </source>
</evidence>
<comment type="subunit">
    <text evidence="14">Monomer.</text>
</comment>
<feature type="domain" description="Radical SAM core" evidence="17">
    <location>
        <begin position="152"/>
        <end position="384"/>
    </location>
</feature>
<feature type="binding site" evidence="14">
    <location>
        <position position="56"/>
    </location>
    <ligand>
        <name>[4Fe-4S] cluster</name>
        <dbReference type="ChEBI" id="CHEBI:49883"/>
        <label>1</label>
    </ligand>
</feature>
<dbReference type="Proteomes" id="UP000562254">
    <property type="component" value="Unassembled WGS sequence"/>
</dbReference>
<feature type="binding site" evidence="14">
    <location>
        <position position="173"/>
    </location>
    <ligand>
        <name>[4Fe-4S] cluster</name>
        <dbReference type="ChEBI" id="CHEBI:49883"/>
        <label>2</label>
        <note>4Fe-4S-S-AdoMet</note>
    </ligand>
</feature>
<dbReference type="SUPFAM" id="SSF102114">
    <property type="entry name" value="Radical SAM enzymes"/>
    <property type="match status" value="1"/>
</dbReference>
<dbReference type="AlphaFoldDB" id="A0A840XPU3"/>
<dbReference type="InterPro" id="IPR038135">
    <property type="entry name" value="Methylthiotransferase_N_sf"/>
</dbReference>
<keyword evidence="8 14" id="KW-0408">Iron</keyword>
<dbReference type="RefSeq" id="WP_184481874.1">
    <property type="nucleotide sequence ID" value="NZ_JAAEDJ010000097.1"/>
</dbReference>
<feature type="binding site" evidence="14">
    <location>
        <position position="91"/>
    </location>
    <ligand>
        <name>[4Fe-4S] cluster</name>
        <dbReference type="ChEBI" id="CHEBI:49883"/>
        <label>1</label>
    </ligand>
</feature>
<dbReference type="PROSITE" id="PS51449">
    <property type="entry name" value="MTTASE_N"/>
    <property type="match status" value="1"/>
</dbReference>
<dbReference type="InterPro" id="IPR006638">
    <property type="entry name" value="Elp3/MiaA/NifB-like_rSAM"/>
</dbReference>
<name>A0A840XPU3_9PROT</name>
<comment type="function">
    <text evidence="1 14">Catalyzes the methylthiolation of N6-(dimethylallyl)adenosine (i(6)A), leading to the formation of 2-methylthio-N6-(dimethylallyl)adenosine (ms(2)i(6)A) at position 37 in tRNAs that read codons beginning with uridine.</text>
</comment>
<dbReference type="Pfam" id="PF04055">
    <property type="entry name" value="Radical_SAM"/>
    <property type="match status" value="1"/>
</dbReference>
<dbReference type="FunFam" id="3.40.50.12160:FF:000001">
    <property type="entry name" value="tRNA-2-methylthio-N(6)-dimethylallyladenosine synthase"/>
    <property type="match status" value="1"/>
</dbReference>
<evidence type="ECO:0000256" key="9">
    <source>
        <dbReference type="ARBA" id="ARBA00023014"/>
    </source>
</evidence>
<keyword evidence="4 14" id="KW-0808">Transferase</keyword>
<comment type="caution">
    <text evidence="18">The sequence shown here is derived from an EMBL/GenBank/DDBJ whole genome shotgun (WGS) entry which is preliminary data.</text>
</comment>
<dbReference type="InterPro" id="IPR058240">
    <property type="entry name" value="rSAM_sf"/>
</dbReference>
<dbReference type="GO" id="GO:0035597">
    <property type="term" value="F:tRNA-2-methylthio-N(6)-dimethylallyladenosine(37) synthase activity"/>
    <property type="evidence" value="ECO:0007669"/>
    <property type="project" value="UniProtKB-EC"/>
</dbReference>
<dbReference type="GO" id="GO:0005829">
    <property type="term" value="C:cytosol"/>
    <property type="evidence" value="ECO:0007669"/>
    <property type="project" value="TreeGrafter"/>
</dbReference>
<feature type="domain" description="MTTase N-terminal" evidence="16">
    <location>
        <begin position="11"/>
        <end position="128"/>
    </location>
</feature>
<sequence length="461" mass="49761">MTDTTGTPARKRLLIRTWGCQMNVYDSARMADVLAPLGYAPTESVEEADMVILNTCHIREKATEKVFSDLGRLREAKQARGGEMVIAVAGCVAQAEGAEITARAPWVDIVLGPQSYHRLPEMVARAARAAGAVIETEFPPEDKFDHLPETAAPQGVTAFLTIQEGCDKFCSFCVVPYTRGAEYSRPVAAILAEARRLVALGAREITLLGQNVNAFHGEGPDGRAWGLGRLVRSLAEVEGLARIRYTTSHPRDMDEDLIAAHAEVPALMPFLHLPVQSGSDRVLRMMNRGHTADDYLRLVERLRAARPDLALSTDIIAGHPGETEADHAATMALIRAVGFAQAFSFKYSARPGTPAATMAGQVEEAAKDARLAEIQALLREQQTAFNRSRAGMVADVLVTGPGRHPGQMAGRTPWLNPVHFEGPESLAGRIVPVKILAGHPNSLTGALAAPLHDQSRERDAA</sequence>
<feature type="domain" description="TRAM" evidence="15">
    <location>
        <begin position="387"/>
        <end position="449"/>
    </location>
</feature>
<dbReference type="GO" id="GO:0046872">
    <property type="term" value="F:metal ion binding"/>
    <property type="evidence" value="ECO:0007669"/>
    <property type="project" value="UniProtKB-KW"/>
</dbReference>
<dbReference type="NCBIfam" id="TIGR00089">
    <property type="entry name" value="MiaB/RimO family radical SAM methylthiotransferase"/>
    <property type="match status" value="1"/>
</dbReference>
<keyword evidence="6 14" id="KW-0819">tRNA processing</keyword>
<reference evidence="18 19" key="1">
    <citation type="submission" date="2020-08" db="EMBL/GenBank/DDBJ databases">
        <title>Genomic Encyclopedia of Type Strains, Phase IV (KMG-IV): sequencing the most valuable type-strain genomes for metagenomic binning, comparative biology and taxonomic classification.</title>
        <authorList>
            <person name="Goeker M."/>
        </authorList>
    </citation>
    <scope>NUCLEOTIDE SEQUENCE [LARGE SCALE GENOMIC DNA]</scope>
    <source>
        <strain evidence="18 19">DSM 25895</strain>
    </source>
</reference>
<dbReference type="GO" id="GO:0051539">
    <property type="term" value="F:4 iron, 4 sulfur cluster binding"/>
    <property type="evidence" value="ECO:0007669"/>
    <property type="project" value="UniProtKB-UniRule"/>
</dbReference>
<evidence type="ECO:0000256" key="7">
    <source>
        <dbReference type="ARBA" id="ARBA00022723"/>
    </source>
</evidence>
<comment type="cofactor">
    <cofactor evidence="14">
        <name>[4Fe-4S] cluster</name>
        <dbReference type="ChEBI" id="CHEBI:49883"/>
    </cofactor>
    <text evidence="14">Binds 2 [4Fe-4S] clusters. One cluster is coordinated with 3 cysteines and an exchangeable S-adenosyl-L-methionine.</text>
</comment>
<organism evidence="18 19">
    <name type="scientific">Neoroseomonas alkaliterrae</name>
    <dbReference type="NCBI Taxonomy" id="1452450"/>
    <lineage>
        <taxon>Bacteria</taxon>
        <taxon>Pseudomonadati</taxon>
        <taxon>Pseudomonadota</taxon>
        <taxon>Alphaproteobacteria</taxon>
        <taxon>Acetobacterales</taxon>
        <taxon>Acetobacteraceae</taxon>
        <taxon>Neoroseomonas</taxon>
    </lineage>
</organism>
<keyword evidence="3 14" id="KW-0963">Cytoplasm</keyword>
<evidence type="ECO:0000256" key="1">
    <source>
        <dbReference type="ARBA" id="ARBA00003234"/>
    </source>
</evidence>
<comment type="catalytic activity">
    <reaction evidence="11">
        <text>N(6)-dimethylallyladenosine(37) in tRNA + (sulfur carrier)-SH + AH2 + S-adenosyl-L-methionine = 2-thio-N(6)-dimethylallyladenosine(37) in tRNA + (sulfur carrier)-H + 5'-deoxyadenosine + L-methionine + A + H(+)</text>
        <dbReference type="Rhea" id="RHEA:36339"/>
        <dbReference type="Rhea" id="RHEA-COMP:10375"/>
        <dbReference type="Rhea" id="RHEA-COMP:10377"/>
        <dbReference type="Rhea" id="RHEA-COMP:14737"/>
        <dbReference type="Rhea" id="RHEA-COMP:14739"/>
        <dbReference type="ChEBI" id="CHEBI:13193"/>
        <dbReference type="ChEBI" id="CHEBI:15378"/>
        <dbReference type="ChEBI" id="CHEBI:17319"/>
        <dbReference type="ChEBI" id="CHEBI:17499"/>
        <dbReference type="ChEBI" id="CHEBI:29917"/>
        <dbReference type="ChEBI" id="CHEBI:57844"/>
        <dbReference type="ChEBI" id="CHEBI:59789"/>
        <dbReference type="ChEBI" id="CHEBI:64428"/>
        <dbReference type="ChEBI" id="CHEBI:74415"/>
        <dbReference type="ChEBI" id="CHEBI:74416"/>
    </reaction>
    <physiologicalReaction direction="left-to-right" evidence="11">
        <dbReference type="Rhea" id="RHEA:36340"/>
    </physiologicalReaction>
</comment>
<dbReference type="SFLD" id="SFLDG01061">
    <property type="entry name" value="methylthiotransferase"/>
    <property type="match status" value="1"/>
</dbReference>